<evidence type="ECO:0000313" key="3">
    <source>
        <dbReference type="Proteomes" id="UP000054248"/>
    </source>
</evidence>
<dbReference type="Proteomes" id="UP000054248">
    <property type="component" value="Unassembled WGS sequence"/>
</dbReference>
<dbReference type="OrthoDB" id="3326734at2759"/>
<proteinExistence type="predicted"/>
<dbReference type="HOGENOM" id="CLU_1070362_0_0_1"/>
<name>A0A0C3Q5Q4_9AGAM</name>
<accession>A0A0C3Q5Q4</accession>
<organism evidence="2 3">
    <name type="scientific">Tulasnella calospora MUT 4182</name>
    <dbReference type="NCBI Taxonomy" id="1051891"/>
    <lineage>
        <taxon>Eukaryota</taxon>
        <taxon>Fungi</taxon>
        <taxon>Dikarya</taxon>
        <taxon>Basidiomycota</taxon>
        <taxon>Agaricomycotina</taxon>
        <taxon>Agaricomycetes</taxon>
        <taxon>Cantharellales</taxon>
        <taxon>Tulasnellaceae</taxon>
        <taxon>Tulasnella</taxon>
    </lineage>
</organism>
<reference evidence="2 3" key="1">
    <citation type="submission" date="2014-04" db="EMBL/GenBank/DDBJ databases">
        <authorList>
            <consortium name="DOE Joint Genome Institute"/>
            <person name="Kuo A."/>
            <person name="Girlanda M."/>
            <person name="Perotto S."/>
            <person name="Kohler A."/>
            <person name="Nagy L.G."/>
            <person name="Floudas D."/>
            <person name="Copeland A."/>
            <person name="Barry K.W."/>
            <person name="Cichocki N."/>
            <person name="Veneault-Fourrey C."/>
            <person name="LaButti K."/>
            <person name="Lindquist E.A."/>
            <person name="Lipzen A."/>
            <person name="Lundell T."/>
            <person name="Morin E."/>
            <person name="Murat C."/>
            <person name="Sun H."/>
            <person name="Tunlid A."/>
            <person name="Henrissat B."/>
            <person name="Grigoriev I.V."/>
            <person name="Hibbett D.S."/>
            <person name="Martin F."/>
            <person name="Nordberg H.P."/>
            <person name="Cantor M.N."/>
            <person name="Hua S.X."/>
        </authorList>
    </citation>
    <scope>NUCLEOTIDE SEQUENCE [LARGE SCALE GENOMIC DNA]</scope>
    <source>
        <strain evidence="2 3">MUT 4182</strain>
    </source>
</reference>
<evidence type="ECO:0000256" key="1">
    <source>
        <dbReference type="SAM" id="MobiDB-lite"/>
    </source>
</evidence>
<sequence>MARINAETNNSVGPPAYNEDVQPQPSPTYASVASQTDLTTCSCGHLTLSINLGSGREPAPCSACPNNPAIAPVTLQCGHSICSFHLSFFIDGLRDWQTQQAASGARTSGGATPPPLVESLAALSLSTTIETQGSNGSGNELGASAHEGVSPPSAFLSTSDDTPFMNPDLEPVTLQSFIQPSSSSPPSVSPYPDPAPSASNNHSEEEQAPSTSPGLAPPSIPEVPAQNPTPLGSNPSSPSSASNSSETSESSETSYGSWTSSVNASAHELMAVYEAREFGDQKADEEPYYNDVEMHNAEADAN</sequence>
<keyword evidence="3" id="KW-1185">Reference proteome</keyword>
<feature type="compositionally biased region" description="Polar residues" evidence="1">
    <location>
        <begin position="1"/>
        <end position="12"/>
    </location>
</feature>
<feature type="compositionally biased region" description="Low complexity" evidence="1">
    <location>
        <begin position="228"/>
        <end position="260"/>
    </location>
</feature>
<evidence type="ECO:0000313" key="2">
    <source>
        <dbReference type="EMBL" id="KIO18459.1"/>
    </source>
</evidence>
<feature type="region of interest" description="Disordered" evidence="1">
    <location>
        <begin position="129"/>
        <end position="260"/>
    </location>
</feature>
<protein>
    <submittedName>
        <fullName evidence="2">Uncharacterized protein</fullName>
    </submittedName>
</protein>
<gene>
    <name evidence="2" type="ORF">M407DRAFT_31882</name>
</gene>
<dbReference type="EMBL" id="KN823285">
    <property type="protein sequence ID" value="KIO18459.1"/>
    <property type="molecule type" value="Genomic_DNA"/>
</dbReference>
<feature type="compositionally biased region" description="Polar residues" evidence="1">
    <location>
        <begin position="21"/>
        <end position="30"/>
    </location>
</feature>
<feature type="region of interest" description="Disordered" evidence="1">
    <location>
        <begin position="1"/>
        <end position="30"/>
    </location>
</feature>
<reference evidence="3" key="2">
    <citation type="submission" date="2015-01" db="EMBL/GenBank/DDBJ databases">
        <title>Evolutionary Origins and Diversification of the Mycorrhizal Mutualists.</title>
        <authorList>
            <consortium name="DOE Joint Genome Institute"/>
            <consortium name="Mycorrhizal Genomics Consortium"/>
            <person name="Kohler A."/>
            <person name="Kuo A."/>
            <person name="Nagy L.G."/>
            <person name="Floudas D."/>
            <person name="Copeland A."/>
            <person name="Barry K.W."/>
            <person name="Cichocki N."/>
            <person name="Veneault-Fourrey C."/>
            <person name="LaButti K."/>
            <person name="Lindquist E.A."/>
            <person name="Lipzen A."/>
            <person name="Lundell T."/>
            <person name="Morin E."/>
            <person name="Murat C."/>
            <person name="Riley R."/>
            <person name="Ohm R."/>
            <person name="Sun H."/>
            <person name="Tunlid A."/>
            <person name="Henrissat B."/>
            <person name="Grigoriev I.V."/>
            <person name="Hibbett D.S."/>
            <person name="Martin F."/>
        </authorList>
    </citation>
    <scope>NUCLEOTIDE SEQUENCE [LARGE SCALE GENOMIC DNA]</scope>
    <source>
        <strain evidence="3">MUT 4182</strain>
    </source>
</reference>
<feature type="compositionally biased region" description="Polar residues" evidence="1">
    <location>
        <begin position="129"/>
        <end position="138"/>
    </location>
</feature>
<dbReference type="AlphaFoldDB" id="A0A0C3Q5Q4"/>